<proteinExistence type="predicted"/>
<dbReference type="InterPro" id="IPR011011">
    <property type="entry name" value="Znf_FYVE_PHD"/>
</dbReference>
<organism evidence="1">
    <name type="scientific">Neobodo designis</name>
    <name type="common">Flagellated protozoan</name>
    <name type="synonym">Bodo designis</name>
    <dbReference type="NCBI Taxonomy" id="312471"/>
    <lineage>
        <taxon>Eukaryota</taxon>
        <taxon>Discoba</taxon>
        <taxon>Euglenozoa</taxon>
        <taxon>Kinetoplastea</taxon>
        <taxon>Metakinetoplastina</taxon>
        <taxon>Neobodonida</taxon>
        <taxon>Neobodo</taxon>
    </lineage>
</organism>
<gene>
    <name evidence="1" type="ORF">NDES1114_LOCUS11578</name>
</gene>
<sequence length="370" mass="38686">MSEAVLNIRQAHLRAISEQAKVVPHQGYRFAMTGGVSNPEDAASAAAEIQSVLDALIPQGDRDNEPLKFAVSQAAGRVDAVAERQVAMARDMDALQVAADGLLARCVDALRRAGSIEATLLQEHTAVSELRAKTSFLEAKLVRDAAAIASLSAAKRTAEHAADMNRRKIAECESLLAAITHRATSAEEACAALHVSFLETHSALQQALATAESADRLIDVPPESPAVVPSVAPQCSCRCVRHFSFSSADEGSAEISSSHVPDRTHVASLAQLEEILRDSPADAGIAANDSGTVRAWGMAIDRLSGLLLEPRPPRERKASHAQPKRSCAACGRAIGTKSSAACESCGADVHTACVSAGVGGGFVCPSCDSR</sequence>
<evidence type="ECO:0000313" key="1">
    <source>
        <dbReference type="EMBL" id="CAD9109759.1"/>
    </source>
</evidence>
<protein>
    <submittedName>
        <fullName evidence="1">Uncharacterized protein</fullName>
    </submittedName>
</protein>
<name>A0A7S1PYS9_NEODS</name>
<accession>A0A7S1PYS9</accession>
<dbReference type="EMBL" id="HBGF01017599">
    <property type="protein sequence ID" value="CAD9109759.1"/>
    <property type="molecule type" value="Transcribed_RNA"/>
</dbReference>
<dbReference type="SUPFAM" id="SSF57903">
    <property type="entry name" value="FYVE/PHD zinc finger"/>
    <property type="match status" value="1"/>
</dbReference>
<dbReference type="AlphaFoldDB" id="A0A7S1PYS9"/>
<reference evidence="1" key="1">
    <citation type="submission" date="2021-01" db="EMBL/GenBank/DDBJ databases">
        <authorList>
            <person name="Corre E."/>
            <person name="Pelletier E."/>
            <person name="Niang G."/>
            <person name="Scheremetjew M."/>
            <person name="Finn R."/>
            <person name="Kale V."/>
            <person name="Holt S."/>
            <person name="Cochrane G."/>
            <person name="Meng A."/>
            <person name="Brown T."/>
            <person name="Cohen L."/>
        </authorList>
    </citation>
    <scope>NUCLEOTIDE SEQUENCE</scope>
    <source>
        <strain evidence="1">CCAP 1951/1</strain>
    </source>
</reference>